<sequence>MSEAASASGAATMNAGSTTSAEPTQAAEPTQSAEPTIGDKVRAVHRTYPTGVTIVTVADAAGQPRGLAVNAFSSISLDPPLIMVAVNANASTYPWLFSAEHIGVNIVAENQVGVVRAFARSGGDKFAGLDWHPGTTGAPVIDGSAGHFELAVRYKIPAYTHTIFIGEVIEAAATDQPAMIYLGGGFFAQGQGLTPA</sequence>
<dbReference type="PANTHER" id="PTHR30466">
    <property type="entry name" value="FLAVIN REDUCTASE"/>
    <property type="match status" value="1"/>
</dbReference>
<organism evidence="4 5">
    <name type="scientific">Leucobacter soli</name>
    <dbReference type="NCBI Taxonomy" id="2812850"/>
    <lineage>
        <taxon>Bacteria</taxon>
        <taxon>Bacillati</taxon>
        <taxon>Actinomycetota</taxon>
        <taxon>Actinomycetes</taxon>
        <taxon>Micrococcales</taxon>
        <taxon>Microbacteriaceae</taxon>
        <taxon>Leucobacter</taxon>
    </lineage>
</organism>
<dbReference type="RefSeq" id="WP_218115119.1">
    <property type="nucleotide sequence ID" value="NZ_CAJVAP010000015.1"/>
</dbReference>
<dbReference type="PANTHER" id="PTHR30466:SF1">
    <property type="entry name" value="FMN REDUCTASE (NADH) RUTF"/>
    <property type="match status" value="1"/>
</dbReference>
<feature type="region of interest" description="Disordered" evidence="2">
    <location>
        <begin position="1"/>
        <end position="42"/>
    </location>
</feature>
<dbReference type="InterPro" id="IPR050268">
    <property type="entry name" value="NADH-dep_flavin_reductase"/>
</dbReference>
<dbReference type="EMBL" id="CAJVAP010000015">
    <property type="protein sequence ID" value="CAG7612007.1"/>
    <property type="molecule type" value="Genomic_DNA"/>
</dbReference>
<dbReference type="GO" id="GO:0010181">
    <property type="term" value="F:FMN binding"/>
    <property type="evidence" value="ECO:0007669"/>
    <property type="project" value="InterPro"/>
</dbReference>
<reference evidence="4" key="1">
    <citation type="submission" date="2021-06" db="EMBL/GenBank/DDBJ databases">
        <authorList>
            <person name="Criscuolo A."/>
        </authorList>
    </citation>
    <scope>NUCLEOTIDE SEQUENCE</scope>
    <source>
        <strain evidence="4">CIP111803</strain>
    </source>
</reference>
<evidence type="ECO:0000313" key="5">
    <source>
        <dbReference type="Proteomes" id="UP000693892"/>
    </source>
</evidence>
<dbReference type="InterPro" id="IPR002563">
    <property type="entry name" value="Flavin_Rdtase-like_dom"/>
</dbReference>
<dbReference type="GO" id="GO:0052874">
    <property type="term" value="F:FMN reductase (NADH) activity"/>
    <property type="evidence" value="ECO:0007669"/>
    <property type="project" value="UniProtKB-EC"/>
</dbReference>
<keyword evidence="5" id="KW-1185">Reference proteome</keyword>
<proteinExistence type="predicted"/>
<gene>
    <name evidence="4" type="primary">rutF_4</name>
    <name evidence="4" type="ORF">LEUCIP111803_01515</name>
</gene>
<keyword evidence="1 4" id="KW-0560">Oxidoreductase</keyword>
<name>A0A916K0N2_9MICO</name>
<feature type="compositionally biased region" description="Low complexity" evidence="2">
    <location>
        <begin position="1"/>
        <end position="21"/>
    </location>
</feature>
<comment type="caution">
    <text evidence="4">The sequence shown here is derived from an EMBL/GenBank/DDBJ whole genome shotgun (WGS) entry which is preliminary data.</text>
</comment>
<dbReference type="Pfam" id="PF01613">
    <property type="entry name" value="Flavin_Reduct"/>
    <property type="match status" value="1"/>
</dbReference>
<evidence type="ECO:0000313" key="4">
    <source>
        <dbReference type="EMBL" id="CAG7612007.1"/>
    </source>
</evidence>
<accession>A0A916K0N2</accession>
<feature type="domain" description="Flavin reductase like" evidence="3">
    <location>
        <begin position="45"/>
        <end position="188"/>
    </location>
</feature>
<evidence type="ECO:0000256" key="1">
    <source>
        <dbReference type="ARBA" id="ARBA00023002"/>
    </source>
</evidence>
<dbReference type="Proteomes" id="UP000693892">
    <property type="component" value="Unassembled WGS sequence"/>
</dbReference>
<dbReference type="AlphaFoldDB" id="A0A916K0N2"/>
<dbReference type="EC" id="1.5.1.42" evidence="4"/>
<protein>
    <submittedName>
        <fullName evidence="4">FMN reductase (NADH) RutF</fullName>
        <ecNumber evidence="4">1.5.1.42</ecNumber>
    </submittedName>
</protein>
<dbReference type="GO" id="GO:0042602">
    <property type="term" value="F:riboflavin reductase (NADPH) activity"/>
    <property type="evidence" value="ECO:0007669"/>
    <property type="project" value="TreeGrafter"/>
</dbReference>
<evidence type="ECO:0000259" key="3">
    <source>
        <dbReference type="SMART" id="SM00903"/>
    </source>
</evidence>
<evidence type="ECO:0000256" key="2">
    <source>
        <dbReference type="SAM" id="MobiDB-lite"/>
    </source>
</evidence>
<dbReference type="SMART" id="SM00903">
    <property type="entry name" value="Flavin_Reduct"/>
    <property type="match status" value="1"/>
</dbReference>